<dbReference type="PANTHER" id="PTHR31286:SF180">
    <property type="entry name" value="OS10G0362600 PROTEIN"/>
    <property type="match status" value="1"/>
</dbReference>
<dbReference type="InterPro" id="IPR040256">
    <property type="entry name" value="At4g02000-like"/>
</dbReference>
<evidence type="ECO:0000256" key="1">
    <source>
        <dbReference type="PROSITE-ProRule" id="PRU00047"/>
    </source>
</evidence>
<comment type="caution">
    <text evidence="3">The sequence shown here is derived from an EMBL/GenBank/DDBJ whole genome shotgun (WGS) entry which is preliminary data.</text>
</comment>
<evidence type="ECO:0000313" key="3">
    <source>
        <dbReference type="EMBL" id="KAI0516109.1"/>
    </source>
</evidence>
<reference evidence="3" key="1">
    <citation type="journal article" date="2022" name="Front. Genet.">
        <title>Chromosome-Scale Assembly of the Dendrobium nobile Genome Provides Insights Into the Molecular Mechanism of the Biosynthesis of the Medicinal Active Ingredient of Dendrobium.</title>
        <authorList>
            <person name="Xu Q."/>
            <person name="Niu S.-C."/>
            <person name="Li K.-L."/>
            <person name="Zheng P.-J."/>
            <person name="Zhang X.-J."/>
            <person name="Jia Y."/>
            <person name="Liu Y."/>
            <person name="Niu Y.-X."/>
            <person name="Yu L.-H."/>
            <person name="Chen D.-F."/>
            <person name="Zhang G.-Q."/>
        </authorList>
    </citation>
    <scope>NUCLEOTIDE SEQUENCE</scope>
    <source>
        <tissue evidence="3">Leaf</tissue>
    </source>
</reference>
<evidence type="ECO:0000259" key="2">
    <source>
        <dbReference type="PROSITE" id="PS50158"/>
    </source>
</evidence>
<gene>
    <name evidence="3" type="ORF">KFK09_008781</name>
</gene>
<dbReference type="Proteomes" id="UP000829196">
    <property type="component" value="Unassembled WGS sequence"/>
</dbReference>
<organism evidence="3 4">
    <name type="scientific">Dendrobium nobile</name>
    <name type="common">Orchid</name>
    <dbReference type="NCBI Taxonomy" id="94219"/>
    <lineage>
        <taxon>Eukaryota</taxon>
        <taxon>Viridiplantae</taxon>
        <taxon>Streptophyta</taxon>
        <taxon>Embryophyta</taxon>
        <taxon>Tracheophyta</taxon>
        <taxon>Spermatophyta</taxon>
        <taxon>Magnoliopsida</taxon>
        <taxon>Liliopsida</taxon>
        <taxon>Asparagales</taxon>
        <taxon>Orchidaceae</taxon>
        <taxon>Epidendroideae</taxon>
        <taxon>Malaxideae</taxon>
        <taxon>Dendrobiinae</taxon>
        <taxon>Dendrobium</taxon>
    </lineage>
</organism>
<dbReference type="InterPro" id="IPR036875">
    <property type="entry name" value="Znf_CCHC_sf"/>
</dbReference>
<protein>
    <recommendedName>
        <fullName evidence="2">CCHC-type domain-containing protein</fullName>
    </recommendedName>
</protein>
<evidence type="ECO:0000313" key="4">
    <source>
        <dbReference type="Proteomes" id="UP000829196"/>
    </source>
</evidence>
<dbReference type="InterPro" id="IPR001878">
    <property type="entry name" value="Znf_CCHC"/>
</dbReference>
<keyword evidence="4" id="KW-1185">Reference proteome</keyword>
<dbReference type="SMART" id="SM00343">
    <property type="entry name" value="ZnF_C2HC"/>
    <property type="match status" value="1"/>
</dbReference>
<feature type="domain" description="CCHC-type" evidence="2">
    <location>
        <begin position="115"/>
        <end position="129"/>
    </location>
</feature>
<dbReference type="GO" id="GO:0003676">
    <property type="term" value="F:nucleic acid binding"/>
    <property type="evidence" value="ECO:0007669"/>
    <property type="project" value="InterPro"/>
</dbReference>
<dbReference type="AlphaFoldDB" id="A0A8T3BNQ3"/>
<keyword evidence="1" id="KW-0863">Zinc-finger</keyword>
<dbReference type="SUPFAM" id="SSF57756">
    <property type="entry name" value="Retrovirus zinc finger-like domains"/>
    <property type="match status" value="1"/>
</dbReference>
<keyword evidence="1" id="KW-0862">Zinc</keyword>
<dbReference type="Pfam" id="PF00098">
    <property type="entry name" value="zf-CCHC"/>
    <property type="match status" value="1"/>
</dbReference>
<dbReference type="GO" id="GO:0008270">
    <property type="term" value="F:zinc ion binding"/>
    <property type="evidence" value="ECO:0007669"/>
    <property type="project" value="UniProtKB-KW"/>
</dbReference>
<keyword evidence="1" id="KW-0479">Metal-binding</keyword>
<dbReference type="PROSITE" id="PS50158">
    <property type="entry name" value="ZF_CCHC"/>
    <property type="match status" value="1"/>
</dbReference>
<dbReference type="EMBL" id="JAGYWB010000007">
    <property type="protein sequence ID" value="KAI0516109.1"/>
    <property type="molecule type" value="Genomic_DNA"/>
</dbReference>
<dbReference type="PANTHER" id="PTHR31286">
    <property type="entry name" value="GLYCINE-RICH CELL WALL STRUCTURAL PROTEIN 1.8-LIKE"/>
    <property type="match status" value="1"/>
</dbReference>
<accession>A0A8T3BNQ3</accession>
<name>A0A8T3BNQ3_DENNO</name>
<sequence>MEGGPWFVGGNIIGLDKWTPSFNPESLKGLSAPVWILMPCLPLHCWDEQNISRIASMIGVPLYLDGNSFKWGKREYAKVCVRIDLDKNLPKGVWIEGKHGRSFQNVEYEKISSLCYHCGKIGHLKNACPLTISTKTFVPITNLSNEGMCHEEEELEESSIQIASTIEGEIIEPQSNVAVQSIEPDAKGNSLGNSGLCLKSNFNILEEILDETIMENTMEKDVIAK</sequence>
<dbReference type="OrthoDB" id="686405at2759"/>
<proteinExistence type="predicted"/>